<dbReference type="Proteomes" id="UP001642540">
    <property type="component" value="Unassembled WGS sequence"/>
</dbReference>
<evidence type="ECO:0000313" key="4">
    <source>
        <dbReference type="Proteomes" id="UP001642540"/>
    </source>
</evidence>
<gene>
    <name evidence="3" type="ORF">ODALV1_LOCUS28058</name>
</gene>
<organism evidence="3 4">
    <name type="scientific">Orchesella dallaii</name>
    <dbReference type="NCBI Taxonomy" id="48710"/>
    <lineage>
        <taxon>Eukaryota</taxon>
        <taxon>Metazoa</taxon>
        <taxon>Ecdysozoa</taxon>
        <taxon>Arthropoda</taxon>
        <taxon>Hexapoda</taxon>
        <taxon>Collembola</taxon>
        <taxon>Entomobryomorpha</taxon>
        <taxon>Entomobryoidea</taxon>
        <taxon>Orchesellidae</taxon>
        <taxon>Orchesellinae</taxon>
        <taxon>Orchesella</taxon>
    </lineage>
</organism>
<feature type="transmembrane region" description="Helical" evidence="2">
    <location>
        <begin position="52"/>
        <end position="72"/>
    </location>
</feature>
<protein>
    <submittedName>
        <fullName evidence="3">Uncharacterized protein</fullName>
    </submittedName>
</protein>
<keyword evidence="4" id="KW-1185">Reference proteome</keyword>
<reference evidence="3 4" key="1">
    <citation type="submission" date="2024-08" db="EMBL/GenBank/DDBJ databases">
        <authorList>
            <person name="Cucini C."/>
            <person name="Frati F."/>
        </authorList>
    </citation>
    <scope>NUCLEOTIDE SEQUENCE [LARGE SCALE GENOMIC DNA]</scope>
</reference>
<keyword evidence="2" id="KW-1133">Transmembrane helix</keyword>
<dbReference type="EMBL" id="CAXLJM020000131">
    <property type="protein sequence ID" value="CAL8139922.1"/>
    <property type="molecule type" value="Genomic_DNA"/>
</dbReference>
<evidence type="ECO:0000256" key="1">
    <source>
        <dbReference type="SAM" id="MobiDB-lite"/>
    </source>
</evidence>
<evidence type="ECO:0000256" key="2">
    <source>
        <dbReference type="SAM" id="Phobius"/>
    </source>
</evidence>
<feature type="region of interest" description="Disordered" evidence="1">
    <location>
        <begin position="104"/>
        <end position="123"/>
    </location>
</feature>
<keyword evidence="2" id="KW-0472">Membrane</keyword>
<name>A0ABP1RZI8_9HEXA</name>
<accession>A0ABP1RZI8</accession>
<feature type="transmembrane region" description="Helical" evidence="2">
    <location>
        <begin position="168"/>
        <end position="192"/>
    </location>
</feature>
<proteinExistence type="predicted"/>
<sequence length="272" mass="30292">MNLIGYYALAPEERHVSSELPPSHFPLLAPFSLTLNFSGARTFSASLVIGKILMTVSVFMIVVAFSGPAGLIHHDNETNLGYPIDLIEDCSKFPEHTFVMVISPTRKKGPPYGNESDPDPDRHDAGGVVALADEMMFSSTTEAYVTESYPCGVMVANVAWFDTLYDCMLVQVVVVSVTVILSYVGIIHLYWIHKKGLDYSILPPTLVEPYTSYVELMKRNHSVTSIPSETSILHHQVNYDIEEQRKLYRKANRELNVCQVNHGVRGKPNVSS</sequence>
<evidence type="ECO:0000313" key="3">
    <source>
        <dbReference type="EMBL" id="CAL8139922.1"/>
    </source>
</evidence>
<comment type="caution">
    <text evidence="3">The sequence shown here is derived from an EMBL/GenBank/DDBJ whole genome shotgun (WGS) entry which is preliminary data.</text>
</comment>
<keyword evidence="2" id="KW-0812">Transmembrane</keyword>